<evidence type="ECO:0000313" key="2">
    <source>
        <dbReference type="Proteomes" id="UP000007029"/>
    </source>
</evidence>
<organism evidence="1 2">
    <name type="scientific">Roseobacter denitrificans (strain ATCC 33942 / OCh 114)</name>
    <name type="common">Erythrobacter sp. (strain OCh 114)</name>
    <name type="synonym">Roseobacter denitrificans</name>
    <dbReference type="NCBI Taxonomy" id="375451"/>
    <lineage>
        <taxon>Bacteria</taxon>
        <taxon>Pseudomonadati</taxon>
        <taxon>Pseudomonadota</taxon>
        <taxon>Alphaproteobacteria</taxon>
        <taxon>Rhodobacterales</taxon>
        <taxon>Roseobacteraceae</taxon>
        <taxon>Roseobacter</taxon>
    </lineage>
</organism>
<reference evidence="1 2" key="1">
    <citation type="journal article" date="2007" name="J. Bacteriol.">
        <title>The complete genome sequence of Roseobacter denitrificans reveals a mixotrophic rather than photosynthetic metabolism.</title>
        <authorList>
            <person name="Swingley W.D."/>
            <person name="Sadekar S."/>
            <person name="Mastrian S.D."/>
            <person name="Matthies H.J."/>
            <person name="Hao J."/>
            <person name="Ramos H."/>
            <person name="Acharya C.R."/>
            <person name="Conrad A.L."/>
            <person name="Taylor H.L."/>
            <person name="Dejesa L.C."/>
            <person name="Shah M.K."/>
            <person name="O'huallachain M.E."/>
            <person name="Lince M.T."/>
            <person name="Blankenship R.E."/>
            <person name="Beatty J.T."/>
            <person name="Touchman J.W."/>
        </authorList>
    </citation>
    <scope>NUCLEOTIDE SEQUENCE [LARGE SCALE GENOMIC DNA]</scope>
    <source>
        <strain evidence="2">ATCC 33942 / OCh 114</strain>
    </source>
</reference>
<protein>
    <submittedName>
        <fullName evidence="1">Uncharacterized protein</fullName>
    </submittedName>
</protein>
<dbReference type="InterPro" id="IPR054197">
    <property type="entry name" value="DUF6902"/>
</dbReference>
<accession>Q164B7</accession>
<dbReference type="Proteomes" id="UP000007029">
    <property type="component" value="Chromosome"/>
</dbReference>
<dbReference type="HOGENOM" id="CLU_653549_0_0_5"/>
<keyword evidence="2" id="KW-1185">Reference proteome</keyword>
<proteinExistence type="predicted"/>
<evidence type="ECO:0000313" key="1">
    <source>
        <dbReference type="EMBL" id="ABG32676.1"/>
    </source>
</evidence>
<dbReference type="OrthoDB" id="7810029at2"/>
<name>Q164B7_ROSDO</name>
<dbReference type="RefSeq" id="WP_011569292.1">
    <property type="nucleotide sequence ID" value="NC_008209.1"/>
</dbReference>
<dbReference type="STRING" id="375451.RD1_3169"/>
<gene>
    <name evidence="1" type="ordered locus">RD1_3169</name>
</gene>
<dbReference type="KEGG" id="rde:RD1_3169"/>
<sequence>MSNVISLGAPKRPNLSQRQALLLNSFATQRRATDDVFWLKENAELLNILANSGALLPPHALDVYSGFYESLEERMRFFPQYYRFLLSICLDLEDLGLGGDTGRKLCEAVQLGDLAACELSDLQRAEAQYLLARRGVGTLCPAVRGRLLDFTAEPHIFSVPNKKAAYELTHIVFYLTSYGRMQAELPQTTVISLEYAGLMAFLDQDVDLLAEVCVALRFAGQSPSEIWEDWLAREIGSFTLVPAQNGPVSDAYHEYLVTSWWAGVAGMAGFTGRPPAGNIEILRSPAGPGPLRAISSLLYQLGPARSGDWSHMRAIFARSLEHDQNAILEGAAQSCPHFDRFFERFSRSN</sequence>
<dbReference type="Pfam" id="PF21843">
    <property type="entry name" value="DUF6902"/>
    <property type="match status" value="1"/>
</dbReference>
<dbReference type="eggNOG" id="ENOG502Z84Z">
    <property type="taxonomic scope" value="Bacteria"/>
</dbReference>
<dbReference type="AlphaFoldDB" id="Q164B7"/>
<dbReference type="EMBL" id="CP000362">
    <property type="protein sequence ID" value="ABG32676.1"/>
    <property type="molecule type" value="Genomic_DNA"/>
</dbReference>